<dbReference type="AlphaFoldDB" id="A0A9Q3QD37"/>
<name>A0A9Q3QD37_9BASI</name>
<protein>
    <submittedName>
        <fullName evidence="2">Uncharacterized protein</fullName>
    </submittedName>
</protein>
<proteinExistence type="predicted"/>
<sequence length="145" mass="17181">MTARRVFQYSIQLDGGELRGRNDPKKGKRKGKILSGTEFTQGDAISQRQVPEVPVISKPELEPTISSSNRDNHIQRHKMDIYMRQYKQYYMVHKDKNWEILPQAHQGVINSWHILKKFFKEEEIVKYYNGWNPLSSKSKIKKIKY</sequence>
<organism evidence="2 3">
    <name type="scientific">Austropuccinia psidii MF-1</name>
    <dbReference type="NCBI Taxonomy" id="1389203"/>
    <lineage>
        <taxon>Eukaryota</taxon>
        <taxon>Fungi</taxon>
        <taxon>Dikarya</taxon>
        <taxon>Basidiomycota</taxon>
        <taxon>Pucciniomycotina</taxon>
        <taxon>Pucciniomycetes</taxon>
        <taxon>Pucciniales</taxon>
        <taxon>Sphaerophragmiaceae</taxon>
        <taxon>Austropuccinia</taxon>
    </lineage>
</organism>
<reference evidence="2" key="1">
    <citation type="submission" date="2021-03" db="EMBL/GenBank/DDBJ databases">
        <title>Draft genome sequence of rust myrtle Austropuccinia psidii MF-1, a brazilian biotype.</title>
        <authorList>
            <person name="Quecine M.C."/>
            <person name="Pachon D.M.R."/>
            <person name="Bonatelli M.L."/>
            <person name="Correr F.H."/>
            <person name="Franceschini L.M."/>
            <person name="Leite T.F."/>
            <person name="Margarido G.R.A."/>
            <person name="Almeida C.A."/>
            <person name="Ferrarezi J.A."/>
            <person name="Labate C.A."/>
        </authorList>
    </citation>
    <scope>NUCLEOTIDE SEQUENCE</scope>
    <source>
        <strain evidence="2">MF-1</strain>
    </source>
</reference>
<dbReference type="Proteomes" id="UP000765509">
    <property type="component" value="Unassembled WGS sequence"/>
</dbReference>
<evidence type="ECO:0000313" key="2">
    <source>
        <dbReference type="EMBL" id="MBW0593884.1"/>
    </source>
</evidence>
<evidence type="ECO:0000256" key="1">
    <source>
        <dbReference type="SAM" id="MobiDB-lite"/>
    </source>
</evidence>
<keyword evidence="3" id="KW-1185">Reference proteome</keyword>
<dbReference type="EMBL" id="AVOT02157212">
    <property type="protein sequence ID" value="MBW0593884.1"/>
    <property type="molecule type" value="Genomic_DNA"/>
</dbReference>
<comment type="caution">
    <text evidence="2">The sequence shown here is derived from an EMBL/GenBank/DDBJ whole genome shotgun (WGS) entry which is preliminary data.</text>
</comment>
<feature type="region of interest" description="Disordered" evidence="1">
    <location>
        <begin position="17"/>
        <end position="38"/>
    </location>
</feature>
<gene>
    <name evidence="2" type="ORF">O181_133599</name>
</gene>
<evidence type="ECO:0000313" key="3">
    <source>
        <dbReference type="Proteomes" id="UP000765509"/>
    </source>
</evidence>
<accession>A0A9Q3QD37</accession>